<feature type="compositionally biased region" description="Basic residues" evidence="1">
    <location>
        <begin position="11"/>
        <end position="20"/>
    </location>
</feature>
<proteinExistence type="predicted"/>
<accession>A0ABX0NY43</accession>
<name>A0ABX0NY43_9BURK</name>
<dbReference type="Proteomes" id="UP000609726">
    <property type="component" value="Unassembled WGS sequence"/>
</dbReference>
<comment type="caution">
    <text evidence="2">The sequence shown here is derived from an EMBL/GenBank/DDBJ whole genome shotgun (WGS) entry which is preliminary data.</text>
</comment>
<feature type="compositionally biased region" description="Pro residues" evidence="1">
    <location>
        <begin position="42"/>
        <end position="59"/>
    </location>
</feature>
<evidence type="ECO:0000256" key="1">
    <source>
        <dbReference type="SAM" id="MobiDB-lite"/>
    </source>
</evidence>
<feature type="region of interest" description="Disordered" evidence="1">
    <location>
        <begin position="1"/>
        <end position="59"/>
    </location>
</feature>
<sequence>MTPRPAIGRGARSHGRRHWRSPSSPPRHTGSAPRRPPRRPSPRPPAPRRPPRAIPAPPD</sequence>
<keyword evidence="3" id="KW-1185">Reference proteome</keyword>
<organism evidence="2 3">
    <name type="scientific">Massilia mucilaginosa</name>
    <dbReference type="NCBI Taxonomy" id="2609282"/>
    <lineage>
        <taxon>Bacteria</taxon>
        <taxon>Pseudomonadati</taxon>
        <taxon>Pseudomonadota</taxon>
        <taxon>Betaproteobacteria</taxon>
        <taxon>Burkholderiales</taxon>
        <taxon>Oxalobacteraceae</taxon>
        <taxon>Telluria group</taxon>
        <taxon>Massilia</taxon>
    </lineage>
</organism>
<dbReference type="EMBL" id="WHJH01000035">
    <property type="protein sequence ID" value="NHZ91853.1"/>
    <property type="molecule type" value="Genomic_DNA"/>
</dbReference>
<gene>
    <name evidence="2" type="ORF">F2P45_23015</name>
</gene>
<reference evidence="2 3" key="1">
    <citation type="submission" date="2019-10" db="EMBL/GenBank/DDBJ databases">
        <title>Taxonomy of Antarctic Massilia spp.: description of Massilia rubra sp. nov., Massilia aquatica sp. nov., Massilia mucilaginosa sp. nov., Massilia frigida sp. nov. isolated from streams, lakes and regoliths.</title>
        <authorList>
            <person name="Holochova P."/>
            <person name="Sedlacek I."/>
            <person name="Kralova S."/>
            <person name="Maslanova I."/>
            <person name="Busse H.-J."/>
            <person name="Stankova E."/>
            <person name="Vrbovska V."/>
            <person name="Kovarovic V."/>
            <person name="Bartak M."/>
            <person name="Svec P."/>
            <person name="Pantucek R."/>
        </authorList>
    </citation>
    <scope>NUCLEOTIDE SEQUENCE [LARGE SCALE GENOMIC DNA]</scope>
    <source>
        <strain evidence="2 3">CCM 8733</strain>
    </source>
</reference>
<evidence type="ECO:0000313" key="2">
    <source>
        <dbReference type="EMBL" id="NHZ91853.1"/>
    </source>
</evidence>
<evidence type="ECO:0000313" key="3">
    <source>
        <dbReference type="Proteomes" id="UP000609726"/>
    </source>
</evidence>
<protein>
    <submittedName>
        <fullName evidence="2">Uncharacterized protein</fullName>
    </submittedName>
</protein>